<dbReference type="InterPro" id="IPR000843">
    <property type="entry name" value="HTH_LacI"/>
</dbReference>
<evidence type="ECO:0000256" key="1">
    <source>
        <dbReference type="ARBA" id="ARBA00023015"/>
    </source>
</evidence>
<dbReference type="InterPro" id="IPR028082">
    <property type="entry name" value="Peripla_BP_I"/>
</dbReference>
<evidence type="ECO:0000313" key="5">
    <source>
        <dbReference type="EMBL" id="QNE07751.1"/>
    </source>
</evidence>
<dbReference type="Pfam" id="PF00356">
    <property type="entry name" value="LacI"/>
    <property type="match status" value="1"/>
</dbReference>
<dbReference type="EMBL" id="CP060054">
    <property type="protein sequence ID" value="QNE07751.1"/>
    <property type="molecule type" value="Genomic_DNA"/>
</dbReference>
<dbReference type="RefSeq" id="WP_185886178.1">
    <property type="nucleotide sequence ID" value="NZ_CP060054.1"/>
</dbReference>
<evidence type="ECO:0000259" key="4">
    <source>
        <dbReference type="PROSITE" id="PS50932"/>
    </source>
</evidence>
<dbReference type="PANTHER" id="PTHR30146">
    <property type="entry name" value="LACI-RELATED TRANSCRIPTIONAL REPRESSOR"/>
    <property type="match status" value="1"/>
</dbReference>
<sequence length="336" mass="36158">MVVRKEIKKLADIAELAGVTAATVSRALSGHAQISPETRRRVLEIANTHGFRVNQAARNLRLGRTQSIGVIIPLGHESAQRVSDPFYTALIGRLMDGLAQRDHAMLLSAVNPHDPAWLENLTRSGRVDGVIVLCQSDQEAALRQVGRSYKPLIVWGETAGVDGDYCCVGTDNGRGGRLATEHLLQAGRRQIAFAGMTDIPELAARHAGYLEAHRAHGVAPGPHIPVPLSFDPRWSSLEHVLAANLGIDGVVAASDVIAMGVIRGIVQSGRRVPEDIPVVGYDDVTLAAHIMPALTTIRQDLGIAAEVMLDLLFRRIAGEETGSVRLPLELIQRQSA</sequence>
<feature type="domain" description="HTH lacI-type" evidence="4">
    <location>
        <begin position="8"/>
        <end position="62"/>
    </location>
</feature>
<geneLocation type="plasmid" evidence="5 6">
    <name>plas2</name>
</geneLocation>
<dbReference type="PROSITE" id="PS00356">
    <property type="entry name" value="HTH_LACI_1"/>
    <property type="match status" value="1"/>
</dbReference>
<evidence type="ECO:0000256" key="2">
    <source>
        <dbReference type="ARBA" id="ARBA00023125"/>
    </source>
</evidence>
<keyword evidence="3" id="KW-0804">Transcription</keyword>
<dbReference type="GO" id="GO:0003700">
    <property type="term" value="F:DNA-binding transcription factor activity"/>
    <property type="evidence" value="ECO:0007669"/>
    <property type="project" value="TreeGrafter"/>
</dbReference>
<dbReference type="SMART" id="SM00354">
    <property type="entry name" value="HTH_LACI"/>
    <property type="match status" value="1"/>
</dbReference>
<dbReference type="Gene3D" id="3.40.50.2300">
    <property type="match status" value="2"/>
</dbReference>
<keyword evidence="1" id="KW-0805">Transcription regulation</keyword>
<dbReference type="Gene3D" id="1.10.260.40">
    <property type="entry name" value="lambda repressor-like DNA-binding domains"/>
    <property type="match status" value="1"/>
</dbReference>
<evidence type="ECO:0000313" key="6">
    <source>
        <dbReference type="Proteomes" id="UP000515297"/>
    </source>
</evidence>
<dbReference type="Proteomes" id="UP000515297">
    <property type="component" value="Plasmid plas2"/>
</dbReference>
<dbReference type="SUPFAM" id="SSF47413">
    <property type="entry name" value="lambda repressor-like DNA-binding domains"/>
    <property type="match status" value="1"/>
</dbReference>
<dbReference type="GO" id="GO:0000976">
    <property type="term" value="F:transcription cis-regulatory region binding"/>
    <property type="evidence" value="ECO:0007669"/>
    <property type="project" value="TreeGrafter"/>
</dbReference>
<dbReference type="PROSITE" id="PS50932">
    <property type="entry name" value="HTH_LACI_2"/>
    <property type="match status" value="1"/>
</dbReference>
<dbReference type="InterPro" id="IPR046335">
    <property type="entry name" value="LacI/GalR-like_sensor"/>
</dbReference>
<dbReference type="SUPFAM" id="SSF53822">
    <property type="entry name" value="Periplasmic binding protein-like I"/>
    <property type="match status" value="1"/>
</dbReference>
<name>A0A7G6W186_9SPHN</name>
<dbReference type="CDD" id="cd01392">
    <property type="entry name" value="HTH_LacI"/>
    <property type="match status" value="1"/>
</dbReference>
<organism evidence="5 6">
    <name type="scientific">Croceicoccus marinus</name>
    <dbReference type="NCBI Taxonomy" id="450378"/>
    <lineage>
        <taxon>Bacteria</taxon>
        <taxon>Pseudomonadati</taxon>
        <taxon>Pseudomonadota</taxon>
        <taxon>Alphaproteobacteria</taxon>
        <taxon>Sphingomonadales</taxon>
        <taxon>Erythrobacteraceae</taxon>
        <taxon>Croceicoccus</taxon>
    </lineage>
</organism>
<dbReference type="Pfam" id="PF13377">
    <property type="entry name" value="Peripla_BP_3"/>
    <property type="match status" value="1"/>
</dbReference>
<reference evidence="5 6" key="1">
    <citation type="submission" date="2020-08" db="EMBL/GenBank/DDBJ databases">
        <authorList>
            <person name="Liu G."/>
            <person name="Sun C."/>
        </authorList>
    </citation>
    <scope>NUCLEOTIDE SEQUENCE [LARGE SCALE GENOMIC DNA]</scope>
    <source>
        <strain evidence="5 6">OT19</strain>
        <plasmid evidence="5 6">plas2</plasmid>
    </source>
</reference>
<accession>A0A7G6W186</accession>
<proteinExistence type="predicted"/>
<protein>
    <submittedName>
        <fullName evidence="5">LacI family DNA-binding transcriptional regulator</fullName>
    </submittedName>
</protein>
<evidence type="ECO:0000256" key="3">
    <source>
        <dbReference type="ARBA" id="ARBA00023163"/>
    </source>
</evidence>
<gene>
    <name evidence="5" type="ORF">H4O24_20250</name>
</gene>
<dbReference type="InterPro" id="IPR010982">
    <property type="entry name" value="Lambda_DNA-bd_dom_sf"/>
</dbReference>
<dbReference type="PANTHER" id="PTHR30146:SF120">
    <property type="entry name" value="ALANINE RACEMASE"/>
    <property type="match status" value="1"/>
</dbReference>
<keyword evidence="2 5" id="KW-0238">DNA-binding</keyword>
<keyword evidence="5" id="KW-0614">Plasmid</keyword>
<dbReference type="AlphaFoldDB" id="A0A7G6W186"/>